<dbReference type="Pfam" id="PF02515">
    <property type="entry name" value="CoA_transf_3"/>
    <property type="match status" value="1"/>
</dbReference>
<dbReference type="SUPFAM" id="SSF89796">
    <property type="entry name" value="CoA-transferase family III (CaiB/BaiF)"/>
    <property type="match status" value="1"/>
</dbReference>
<keyword evidence="1" id="KW-0808">Transferase</keyword>
<dbReference type="Gene3D" id="3.30.1540.10">
    <property type="entry name" value="formyl-coa transferase, domain 3"/>
    <property type="match status" value="1"/>
</dbReference>
<organism evidence="1 2">
    <name type="scientific">Devosia ureilytica</name>
    <dbReference type="NCBI Taxonomy" id="2952754"/>
    <lineage>
        <taxon>Bacteria</taxon>
        <taxon>Pseudomonadati</taxon>
        <taxon>Pseudomonadota</taxon>
        <taxon>Alphaproteobacteria</taxon>
        <taxon>Hyphomicrobiales</taxon>
        <taxon>Devosiaceae</taxon>
        <taxon>Devosia</taxon>
    </lineage>
</organism>
<evidence type="ECO:0000313" key="1">
    <source>
        <dbReference type="EMBL" id="MCP8886006.1"/>
    </source>
</evidence>
<dbReference type="Gene3D" id="3.40.50.10540">
    <property type="entry name" value="Crotonobetainyl-coa:carnitine coa-transferase, domain 1"/>
    <property type="match status" value="1"/>
</dbReference>
<proteinExistence type="predicted"/>
<dbReference type="RefSeq" id="WP_254672804.1">
    <property type="nucleotide sequence ID" value="NZ_JAMWDU010000001.1"/>
</dbReference>
<dbReference type="AlphaFoldDB" id="A0A9Q4ALW6"/>
<reference evidence="1" key="1">
    <citation type="submission" date="2022-06" db="EMBL/GenBank/DDBJ databases">
        <title>Devosia sp. XJ19-45 genome assembly.</title>
        <authorList>
            <person name="Li B."/>
            <person name="Cai M."/>
            <person name="Nie G."/>
            <person name="Li W."/>
        </authorList>
    </citation>
    <scope>NUCLEOTIDE SEQUENCE</scope>
    <source>
        <strain evidence="1">XJ19-45</strain>
    </source>
</reference>
<dbReference type="InterPro" id="IPR050509">
    <property type="entry name" value="CoA-transferase_III"/>
</dbReference>
<dbReference type="InterPro" id="IPR003673">
    <property type="entry name" value="CoA-Trfase_fam_III"/>
</dbReference>
<dbReference type="InterPro" id="IPR044855">
    <property type="entry name" value="CoA-Trfase_III_dom3_sf"/>
</dbReference>
<sequence length="394" mass="42883">MSGALAELKVLDFSRLLPGPYCSWLLADMGAEVIRVENPREISKQAKVFGWDKLPEADRRRLRETDILARNKRSILLDIGHEDALPVLQDLAKGVDIVVEDYRPGVLSGLGLGYDALSALNPGLIYASLTLCGQIGPYRDKPGHDPVALSIAGVQSRIGEDLNAPSFAGIPAADVITGSHAAFAILAAVHERGRTGRGRHVDVAMSDCAMSLLVNVLSRYPDPATIPPRGTRRADMGLWRTRDGKFICTTDMEPRYWKVFCETVGRPDFVPLQNSVESRPEIRSVLEAVFLERDQAEWLAILEAAGTQFAPVNDILEALADSHVRARGMVVEAAGEDGRTVTQIGAPVRLEEGGSLRWLGHMPGADTQFVLSQLGMDSLEFEQLRRSGALGAEN</sequence>
<evidence type="ECO:0000313" key="2">
    <source>
        <dbReference type="Proteomes" id="UP001060275"/>
    </source>
</evidence>
<keyword evidence="2" id="KW-1185">Reference proteome</keyword>
<accession>A0A9Q4ALW6</accession>
<dbReference type="PANTHER" id="PTHR48228:SF5">
    <property type="entry name" value="ALPHA-METHYLACYL-COA RACEMASE"/>
    <property type="match status" value="1"/>
</dbReference>
<dbReference type="InterPro" id="IPR023606">
    <property type="entry name" value="CoA-Trfase_III_dom_1_sf"/>
</dbReference>
<dbReference type="GO" id="GO:0016740">
    <property type="term" value="F:transferase activity"/>
    <property type="evidence" value="ECO:0007669"/>
    <property type="project" value="UniProtKB-KW"/>
</dbReference>
<name>A0A9Q4ALW6_9HYPH</name>
<comment type="caution">
    <text evidence="1">The sequence shown here is derived from an EMBL/GenBank/DDBJ whole genome shotgun (WGS) entry which is preliminary data.</text>
</comment>
<gene>
    <name evidence="1" type="ORF">NF348_02700</name>
</gene>
<dbReference type="EMBL" id="JAMWDU010000001">
    <property type="protein sequence ID" value="MCP8886006.1"/>
    <property type="molecule type" value="Genomic_DNA"/>
</dbReference>
<dbReference type="Proteomes" id="UP001060275">
    <property type="component" value="Unassembled WGS sequence"/>
</dbReference>
<protein>
    <submittedName>
        <fullName evidence="1">CoA transferase</fullName>
    </submittedName>
</protein>
<dbReference type="PANTHER" id="PTHR48228">
    <property type="entry name" value="SUCCINYL-COA--D-CITRAMALATE COA-TRANSFERASE"/>
    <property type="match status" value="1"/>
</dbReference>